<dbReference type="Proteomes" id="UP001281410">
    <property type="component" value="Unassembled WGS sequence"/>
</dbReference>
<organism evidence="2 3">
    <name type="scientific">Dipteronia sinensis</name>
    <dbReference type="NCBI Taxonomy" id="43782"/>
    <lineage>
        <taxon>Eukaryota</taxon>
        <taxon>Viridiplantae</taxon>
        <taxon>Streptophyta</taxon>
        <taxon>Embryophyta</taxon>
        <taxon>Tracheophyta</taxon>
        <taxon>Spermatophyta</taxon>
        <taxon>Magnoliopsida</taxon>
        <taxon>eudicotyledons</taxon>
        <taxon>Gunneridae</taxon>
        <taxon>Pentapetalae</taxon>
        <taxon>rosids</taxon>
        <taxon>malvids</taxon>
        <taxon>Sapindales</taxon>
        <taxon>Sapindaceae</taxon>
        <taxon>Hippocastanoideae</taxon>
        <taxon>Acereae</taxon>
        <taxon>Dipteronia</taxon>
    </lineage>
</organism>
<dbReference type="GO" id="GO:0005634">
    <property type="term" value="C:nucleus"/>
    <property type="evidence" value="ECO:0007669"/>
    <property type="project" value="TreeGrafter"/>
</dbReference>
<evidence type="ECO:0000313" key="3">
    <source>
        <dbReference type="Proteomes" id="UP001281410"/>
    </source>
</evidence>
<comment type="caution">
    <text evidence="2">The sequence shown here is derived from an EMBL/GenBank/DDBJ whole genome shotgun (WGS) entry which is preliminary data.</text>
</comment>
<dbReference type="EMBL" id="JANJYJ010000003">
    <property type="protein sequence ID" value="KAK3223000.1"/>
    <property type="molecule type" value="Genomic_DNA"/>
</dbReference>
<dbReference type="InterPro" id="IPR025224">
    <property type="entry name" value="CCAR1/CCAR2"/>
</dbReference>
<dbReference type="PANTHER" id="PTHR14304:SF11">
    <property type="entry name" value="SAP DOMAIN-CONTAINING PROTEIN"/>
    <property type="match status" value="1"/>
</dbReference>
<feature type="region of interest" description="Disordered" evidence="1">
    <location>
        <begin position="31"/>
        <end position="68"/>
    </location>
</feature>
<evidence type="ECO:0000313" key="2">
    <source>
        <dbReference type="EMBL" id="KAK3223000.1"/>
    </source>
</evidence>
<name>A0AAE0EE11_9ROSI</name>
<evidence type="ECO:0000256" key="1">
    <source>
        <dbReference type="SAM" id="MobiDB-lite"/>
    </source>
</evidence>
<dbReference type="PANTHER" id="PTHR14304">
    <property type="entry name" value="CELL DIVISION CYCLE AND APOPTOSIS REGULATOR PROTEIN"/>
    <property type="match status" value="1"/>
</dbReference>
<feature type="compositionally biased region" description="Polar residues" evidence="1">
    <location>
        <begin position="31"/>
        <end position="54"/>
    </location>
</feature>
<sequence length="282" mass="30252">MYTSRGSNAYGQQSYGGQSAYGQNLGTGYSGNSVGLTEGGSQVSLSSRHSSMLAGSQEAEVGGYRSHTSAAPHYGGQYSSVYSSAALSGAQQVSSVNIKGAGSSALEGRSSYVSNIPDSPKFASSDYVSSSSHGYGLKSDQIYTEKIPDYPTMDRRQYAERQSTYIGRDLQSEPTGRFTDAVGFSHQHQPDMYDRIEQASLLRQEQLLKAQTLQSASLDGPTRQVDYLAARGTASRHSTQDLMAYGGRMEADHRNLSIHSASSYSAHHAPSILGAAPRRNCR</sequence>
<keyword evidence="3" id="KW-1185">Reference proteome</keyword>
<gene>
    <name evidence="2" type="ORF">Dsin_010025</name>
</gene>
<reference evidence="2" key="1">
    <citation type="journal article" date="2023" name="Plant J.">
        <title>Genome sequences and population genomics provide insights into the demographic history, inbreeding, and mutation load of two 'living fossil' tree species of Dipteronia.</title>
        <authorList>
            <person name="Feng Y."/>
            <person name="Comes H.P."/>
            <person name="Chen J."/>
            <person name="Zhu S."/>
            <person name="Lu R."/>
            <person name="Zhang X."/>
            <person name="Li P."/>
            <person name="Qiu J."/>
            <person name="Olsen K.M."/>
            <person name="Qiu Y."/>
        </authorList>
    </citation>
    <scope>NUCLEOTIDE SEQUENCE</scope>
    <source>
        <strain evidence="2">NBL</strain>
    </source>
</reference>
<proteinExistence type="predicted"/>
<accession>A0AAE0EE11</accession>
<dbReference type="AlphaFoldDB" id="A0AAE0EE11"/>
<protein>
    <submittedName>
        <fullName evidence="2">Uncharacterized protein</fullName>
    </submittedName>
</protein>
<dbReference type="GO" id="GO:0006355">
    <property type="term" value="P:regulation of DNA-templated transcription"/>
    <property type="evidence" value="ECO:0007669"/>
    <property type="project" value="InterPro"/>
</dbReference>